<dbReference type="Pfam" id="PF05065">
    <property type="entry name" value="Phage_capsid"/>
    <property type="match status" value="1"/>
</dbReference>
<dbReference type="EMBL" id="VSSQ01006536">
    <property type="protein sequence ID" value="MPM33032.1"/>
    <property type="molecule type" value="Genomic_DNA"/>
</dbReference>
<dbReference type="NCBIfam" id="TIGR01554">
    <property type="entry name" value="major_cap_HK97"/>
    <property type="match status" value="1"/>
</dbReference>
<reference evidence="4" key="1">
    <citation type="submission" date="2019-08" db="EMBL/GenBank/DDBJ databases">
        <authorList>
            <person name="Kucharzyk K."/>
            <person name="Murdoch R.W."/>
            <person name="Higgins S."/>
            <person name="Loffler F."/>
        </authorList>
    </citation>
    <scope>NUCLEOTIDE SEQUENCE</scope>
</reference>
<evidence type="ECO:0000256" key="1">
    <source>
        <dbReference type="ARBA" id="ARBA00004328"/>
    </source>
</evidence>
<keyword evidence="2" id="KW-0946">Virion</keyword>
<evidence type="ECO:0000259" key="3">
    <source>
        <dbReference type="Pfam" id="PF05065"/>
    </source>
</evidence>
<dbReference type="AlphaFoldDB" id="A0A644YX33"/>
<comment type="subcellular location">
    <subcellularLocation>
        <location evidence="1">Virion</location>
    </subcellularLocation>
</comment>
<proteinExistence type="predicted"/>
<dbReference type="SUPFAM" id="SSF56563">
    <property type="entry name" value="Major capsid protein gp5"/>
    <property type="match status" value="1"/>
</dbReference>
<sequence>MAFGDYSYYNIGDRGSRSFAELKELFAGQGMVGFVAKERVDGKLVLPEAVQVLKIKAA</sequence>
<evidence type="ECO:0000313" key="4">
    <source>
        <dbReference type="EMBL" id="MPM33032.1"/>
    </source>
</evidence>
<dbReference type="InterPro" id="IPR054612">
    <property type="entry name" value="Phage_capsid-like_C"/>
</dbReference>
<gene>
    <name evidence="4" type="ORF">SDC9_79599</name>
</gene>
<organism evidence="4">
    <name type="scientific">bioreactor metagenome</name>
    <dbReference type="NCBI Taxonomy" id="1076179"/>
    <lineage>
        <taxon>unclassified sequences</taxon>
        <taxon>metagenomes</taxon>
        <taxon>ecological metagenomes</taxon>
    </lineage>
</organism>
<name>A0A644YX33_9ZZZZ</name>
<dbReference type="InterPro" id="IPR024455">
    <property type="entry name" value="Phage_capsid"/>
</dbReference>
<comment type="caution">
    <text evidence="4">The sequence shown here is derived from an EMBL/GenBank/DDBJ whole genome shotgun (WGS) entry which is preliminary data.</text>
</comment>
<protein>
    <recommendedName>
        <fullName evidence="3">Phage capsid-like C-terminal domain-containing protein</fullName>
    </recommendedName>
</protein>
<dbReference type="GO" id="GO:0044423">
    <property type="term" value="C:virion component"/>
    <property type="evidence" value="ECO:0007669"/>
    <property type="project" value="UniProtKB-KW"/>
</dbReference>
<evidence type="ECO:0000256" key="2">
    <source>
        <dbReference type="ARBA" id="ARBA00022844"/>
    </source>
</evidence>
<accession>A0A644YX33</accession>
<feature type="domain" description="Phage capsid-like C-terminal" evidence="3">
    <location>
        <begin position="1"/>
        <end position="54"/>
    </location>
</feature>